<accession>A0A8S4R9P3</accession>
<proteinExistence type="predicted"/>
<dbReference type="AlphaFoldDB" id="A0A8S4R9P3"/>
<comment type="caution">
    <text evidence="1">The sequence shown here is derived from an EMBL/GenBank/DDBJ whole genome shotgun (WGS) entry which is preliminary data.</text>
</comment>
<gene>
    <name evidence="1" type="primary">jg18396</name>
    <name evidence="1" type="ORF">PAEG_LOCUS11195</name>
</gene>
<dbReference type="EMBL" id="CAKXAJ010024937">
    <property type="protein sequence ID" value="CAH2233043.1"/>
    <property type="molecule type" value="Genomic_DNA"/>
</dbReference>
<keyword evidence="2" id="KW-1185">Reference proteome</keyword>
<organism evidence="1 2">
    <name type="scientific">Pararge aegeria aegeria</name>
    <dbReference type="NCBI Taxonomy" id="348720"/>
    <lineage>
        <taxon>Eukaryota</taxon>
        <taxon>Metazoa</taxon>
        <taxon>Ecdysozoa</taxon>
        <taxon>Arthropoda</taxon>
        <taxon>Hexapoda</taxon>
        <taxon>Insecta</taxon>
        <taxon>Pterygota</taxon>
        <taxon>Neoptera</taxon>
        <taxon>Endopterygota</taxon>
        <taxon>Lepidoptera</taxon>
        <taxon>Glossata</taxon>
        <taxon>Ditrysia</taxon>
        <taxon>Papilionoidea</taxon>
        <taxon>Nymphalidae</taxon>
        <taxon>Satyrinae</taxon>
        <taxon>Satyrini</taxon>
        <taxon>Parargina</taxon>
        <taxon>Pararge</taxon>
    </lineage>
</organism>
<name>A0A8S4R9P3_9NEOP</name>
<reference evidence="1" key="1">
    <citation type="submission" date="2022-03" db="EMBL/GenBank/DDBJ databases">
        <authorList>
            <person name="Lindestad O."/>
        </authorList>
    </citation>
    <scope>NUCLEOTIDE SEQUENCE</scope>
</reference>
<sequence length="102" mass="11557">MVESLTSTLMDGRMLTKYFIPVKCPMVTDQNTVDTNTFYRGCRTRLLREYPGDKAADAMLLLASPTRLLSIVIMGKASHWGSNLVQYWSVITIDMFSSIKRS</sequence>
<protein>
    <submittedName>
        <fullName evidence="1">Jg18396 protein</fullName>
    </submittedName>
</protein>
<evidence type="ECO:0000313" key="2">
    <source>
        <dbReference type="Proteomes" id="UP000838756"/>
    </source>
</evidence>
<dbReference type="Proteomes" id="UP000838756">
    <property type="component" value="Unassembled WGS sequence"/>
</dbReference>
<evidence type="ECO:0000313" key="1">
    <source>
        <dbReference type="EMBL" id="CAH2233043.1"/>
    </source>
</evidence>